<dbReference type="InterPro" id="IPR036380">
    <property type="entry name" value="Isochorismatase-like_sf"/>
</dbReference>
<dbReference type="Gene3D" id="3.40.50.850">
    <property type="entry name" value="Isochorismatase-like"/>
    <property type="match status" value="1"/>
</dbReference>
<feature type="region of interest" description="Disordered" evidence="1">
    <location>
        <begin position="462"/>
        <end position="522"/>
    </location>
</feature>
<proteinExistence type="predicted"/>
<accession>A0A8X7N465</accession>
<evidence type="ECO:0000256" key="1">
    <source>
        <dbReference type="SAM" id="MobiDB-lite"/>
    </source>
</evidence>
<name>A0A8X7N465_9BASI</name>
<organism evidence="2 3">
    <name type="scientific">Tilletia walkeri</name>
    <dbReference type="NCBI Taxonomy" id="117179"/>
    <lineage>
        <taxon>Eukaryota</taxon>
        <taxon>Fungi</taxon>
        <taxon>Dikarya</taxon>
        <taxon>Basidiomycota</taxon>
        <taxon>Ustilaginomycotina</taxon>
        <taxon>Exobasidiomycetes</taxon>
        <taxon>Tilletiales</taxon>
        <taxon>Tilletiaceae</taxon>
        <taxon>Tilletia</taxon>
    </lineage>
</organism>
<protein>
    <submittedName>
        <fullName evidence="2">Uncharacterized protein</fullName>
    </submittedName>
</protein>
<sequence length="655" mass="71482">MPAKHGGRRLSRRNDARARSFTPRISQDRRLDMCWQGHLYRTGARTEFTTQTGCAEETDSFWSLFSGVGLRTLTPYLIHALVGRAACTTNILPAFLFLPFNPNIGLSFQVVFARFKLSHSFSKMDYDGCAPEGQQTPPPPYSIQDPDVHTAAISAVNSVLSAHTASMSLSDAPVSTTTRAVEARPTMAPTSGPALSSAGSISISARGFEFSPSLVASDRRRGRSSLSGTSLVSTLSSLGRVARSSVAQSRAETVSDFVLEQNYQQQQQQEQPDHQPVGRLPRTRVFQDVSGEGAGALRIRLQRVSEMNESEPIEPEPESDAESDLELASALETMTQSFLTDIAAVNQYPATFGVPCQINAQKTLQPSTSASGGLEDRLRASAVPRPGLRSIMPELGSRTSQESKIAFIVNSAQVASRANCRLRSAAREAMEAVMASLLASARDDDEAEIFHVHTLRCHAAEDDQPNQGQYQQATQTHVSTGHSVDTPQHSLDTRTGESSGSRNRVRKTELQPIGSDEGKHSYRAASSGAKPLSWAMPLEGEYSIFKWGNSVFARTPLERFLRWRNCDTVVLIGFDTPSEFVNRLSMSDYDPASSSRQVDVALKSGGDLQLSREYAVSSGFNAHIVSQAYIHEVSQLRTYGTRRTRLLPSQTSSGR</sequence>
<gene>
    <name evidence="2" type="ORF">A4X09_0g5630</name>
</gene>
<feature type="compositionally biased region" description="Acidic residues" evidence="1">
    <location>
        <begin position="308"/>
        <end position="322"/>
    </location>
</feature>
<dbReference type="AlphaFoldDB" id="A0A8X7N465"/>
<dbReference type="EMBL" id="LWDG02000302">
    <property type="protein sequence ID" value="KAE8266722.1"/>
    <property type="molecule type" value="Genomic_DNA"/>
</dbReference>
<feature type="region of interest" description="Disordered" evidence="1">
    <location>
        <begin position="303"/>
        <end position="322"/>
    </location>
</feature>
<keyword evidence="3" id="KW-1185">Reference proteome</keyword>
<dbReference type="SUPFAM" id="SSF52499">
    <property type="entry name" value="Isochorismatase-like hydrolases"/>
    <property type="match status" value="1"/>
</dbReference>
<reference evidence="2" key="2">
    <citation type="journal article" date="2019" name="IMA Fungus">
        <title>Genome sequencing and comparison of five Tilletia species to identify candidate genes for the detection of regulated species infecting wheat.</title>
        <authorList>
            <person name="Nguyen H.D.T."/>
            <person name="Sultana T."/>
            <person name="Kesanakurti P."/>
            <person name="Hambleton S."/>
        </authorList>
    </citation>
    <scope>NUCLEOTIDE SEQUENCE</scope>
    <source>
        <strain evidence="2">DAOMC 236422</strain>
    </source>
</reference>
<evidence type="ECO:0000313" key="3">
    <source>
        <dbReference type="Proteomes" id="UP000078113"/>
    </source>
</evidence>
<feature type="compositionally biased region" description="Polar residues" evidence="1">
    <location>
        <begin position="465"/>
        <end position="490"/>
    </location>
</feature>
<dbReference type="Proteomes" id="UP000078113">
    <property type="component" value="Unassembled WGS sequence"/>
</dbReference>
<reference evidence="2" key="1">
    <citation type="submission" date="2016-04" db="EMBL/GenBank/DDBJ databases">
        <authorList>
            <person name="Nguyen H.D."/>
            <person name="Samba Siva P."/>
            <person name="Cullis J."/>
            <person name="Levesque C.A."/>
            <person name="Hambleton S."/>
        </authorList>
    </citation>
    <scope>NUCLEOTIDE SEQUENCE</scope>
    <source>
        <strain evidence="2">DAOMC 236422</strain>
    </source>
</reference>
<evidence type="ECO:0000313" key="2">
    <source>
        <dbReference type="EMBL" id="KAE8266722.1"/>
    </source>
</evidence>
<comment type="caution">
    <text evidence="2">The sequence shown here is derived from an EMBL/GenBank/DDBJ whole genome shotgun (WGS) entry which is preliminary data.</text>
</comment>